<proteinExistence type="predicted"/>
<evidence type="ECO:0000313" key="1">
    <source>
        <dbReference type="EMBL" id="EUJ33724.1"/>
    </source>
</evidence>
<name>A0ABN0RIC4_9LIST</name>
<evidence type="ECO:0000313" key="2">
    <source>
        <dbReference type="Proteomes" id="UP000019249"/>
    </source>
</evidence>
<sequence>MNFWPFQGNKEAGIPDNQVKMIEEKQSDALGLLFSSYGTIGFNVKAKSVSLVLDVYQKTTVKKHVNIAEIGQSKKSMYSGQVVWGLTGTDPMQPDEVRAFIRTAHGAYSTMTKEFPQGILDNKDGLGSSTDLFKNGKVTLNEKKCCAILEY</sequence>
<accession>A0ABN0RIC4</accession>
<organism evidence="1 2">
    <name type="scientific">Listeria floridensis FSL S10-1187</name>
    <dbReference type="NCBI Taxonomy" id="1265817"/>
    <lineage>
        <taxon>Bacteria</taxon>
        <taxon>Bacillati</taxon>
        <taxon>Bacillota</taxon>
        <taxon>Bacilli</taxon>
        <taxon>Bacillales</taxon>
        <taxon>Listeriaceae</taxon>
        <taxon>Listeria</taxon>
    </lineage>
</organism>
<protein>
    <recommendedName>
        <fullName evidence="3">Lipoprotein</fullName>
    </recommendedName>
</protein>
<dbReference type="Proteomes" id="UP000019249">
    <property type="component" value="Unassembled WGS sequence"/>
</dbReference>
<keyword evidence="2" id="KW-1185">Reference proteome</keyword>
<dbReference type="RefSeq" id="WP_036095613.1">
    <property type="nucleotide sequence ID" value="NZ_AODF01000001.1"/>
</dbReference>
<dbReference type="EMBL" id="AODF01000001">
    <property type="protein sequence ID" value="EUJ33724.1"/>
    <property type="molecule type" value="Genomic_DNA"/>
</dbReference>
<reference evidence="1 2" key="1">
    <citation type="journal article" date="2014" name="Int. J. Syst. Evol. Microbiol.">
        <title>Listeria floridensis sp. nov., Listeria aquatica sp. nov., Listeria cornellensis sp. nov., Listeria riparia sp. nov. and Listeria grandensis sp. nov., from agricultural and natural environments.</title>
        <authorList>
            <person name="den Bakker H.C."/>
            <person name="Warchocki S."/>
            <person name="Wright E.M."/>
            <person name="Allred A.F."/>
            <person name="Ahlstrom C."/>
            <person name="Manuel C.S."/>
            <person name="Stasiewicz M.J."/>
            <person name="Burrell A."/>
            <person name="Roof S."/>
            <person name="Strawn L."/>
            <person name="Fortes E.D."/>
            <person name="Nightingale K.K."/>
            <person name="Kephart D."/>
            <person name="Wiedmann M."/>
        </authorList>
    </citation>
    <scope>NUCLEOTIDE SEQUENCE [LARGE SCALE GENOMIC DNA]</scope>
    <source>
        <strain evidence="1 2">FSL S10-1187</strain>
    </source>
</reference>
<gene>
    <name evidence="1" type="ORF">MFLO_00730</name>
</gene>
<evidence type="ECO:0008006" key="3">
    <source>
        <dbReference type="Google" id="ProtNLM"/>
    </source>
</evidence>
<comment type="caution">
    <text evidence="1">The sequence shown here is derived from an EMBL/GenBank/DDBJ whole genome shotgun (WGS) entry which is preliminary data.</text>
</comment>